<dbReference type="Gene3D" id="3.20.20.80">
    <property type="entry name" value="Glycosidases"/>
    <property type="match status" value="1"/>
</dbReference>
<evidence type="ECO:0000256" key="5">
    <source>
        <dbReference type="SAM" id="SignalP"/>
    </source>
</evidence>
<evidence type="ECO:0000256" key="4">
    <source>
        <dbReference type="RuleBase" id="RU361188"/>
    </source>
</evidence>
<dbReference type="InterPro" id="IPR001139">
    <property type="entry name" value="Glyco_hydro_30"/>
</dbReference>
<name>A0A3N4MLP9_9BACT</name>
<feature type="chain" id="PRO_5018033886" description="Glucosylceramidase" evidence="5">
    <location>
        <begin position="21"/>
        <end position="489"/>
    </location>
</feature>
<evidence type="ECO:0008006" key="10">
    <source>
        <dbReference type="Google" id="ProtNLM"/>
    </source>
</evidence>
<evidence type="ECO:0000256" key="1">
    <source>
        <dbReference type="ARBA" id="ARBA00005382"/>
    </source>
</evidence>
<keyword evidence="9" id="KW-1185">Reference proteome</keyword>
<keyword evidence="3 4" id="KW-0378">Hydrolase</keyword>
<feature type="domain" description="Glycosyl hydrolase family 30 TIM-barrel" evidence="6">
    <location>
        <begin position="75"/>
        <end position="423"/>
    </location>
</feature>
<dbReference type="Gene3D" id="2.60.40.1180">
    <property type="entry name" value="Golgi alpha-mannosidase II"/>
    <property type="match status" value="1"/>
</dbReference>
<evidence type="ECO:0000256" key="2">
    <source>
        <dbReference type="ARBA" id="ARBA00022729"/>
    </source>
</evidence>
<dbReference type="Pfam" id="PF17189">
    <property type="entry name" value="Glyco_hydro_30C"/>
    <property type="match status" value="1"/>
</dbReference>
<comment type="similarity">
    <text evidence="1 4">Belongs to the glycosyl hydrolase 30 family.</text>
</comment>
<accession>A0A3N4MLP9</accession>
<dbReference type="SUPFAM" id="SSF51445">
    <property type="entry name" value="(Trans)glycosidases"/>
    <property type="match status" value="1"/>
</dbReference>
<keyword evidence="4" id="KW-0326">Glycosidase</keyword>
<dbReference type="EMBL" id="RMBX01000001">
    <property type="protein sequence ID" value="RPD42986.1"/>
    <property type="molecule type" value="Genomic_DNA"/>
</dbReference>
<dbReference type="InterPro" id="IPR033452">
    <property type="entry name" value="GH30_C"/>
</dbReference>
<evidence type="ECO:0000313" key="9">
    <source>
        <dbReference type="Proteomes" id="UP000279089"/>
    </source>
</evidence>
<comment type="caution">
    <text evidence="8">The sequence shown here is derived from an EMBL/GenBank/DDBJ whole genome shotgun (WGS) entry which is preliminary data.</text>
</comment>
<dbReference type="GO" id="GO:0016020">
    <property type="term" value="C:membrane"/>
    <property type="evidence" value="ECO:0007669"/>
    <property type="project" value="GOC"/>
</dbReference>
<dbReference type="AlphaFoldDB" id="A0A3N4MLP9"/>
<dbReference type="GO" id="GO:0006680">
    <property type="term" value="P:glucosylceramide catabolic process"/>
    <property type="evidence" value="ECO:0007669"/>
    <property type="project" value="TreeGrafter"/>
</dbReference>
<evidence type="ECO:0000313" key="8">
    <source>
        <dbReference type="EMBL" id="RPD42986.1"/>
    </source>
</evidence>
<proteinExistence type="inferred from homology"/>
<dbReference type="Proteomes" id="UP000279089">
    <property type="component" value="Unassembled WGS sequence"/>
</dbReference>
<sequence>MKKLFWLLLPHLLATMMAHAQEEKDKTKLDVWLTTADGGKLLAKQPDLFFEKDSGDMKTHEIVYVDERITYQEMDGFGAAMTGTAAYVLNRYLNPARRDSVMTELFGSEGMRLSFVRQMIGASGYEIGGDYSYDDLPTGKTDTGLVHFSIRKDQADVIPMLKTARLKNSELKIFGSPCSAPGWMKNTGSMRGTGGSFLLPRYYDTYARYFVKYVQAYEKEGIPLYAVTIQNEPEFGPETYPGMIMTAREQADFIKNNIGPAFADAGISTKLIIFDHNWGLYSAGDKGFKYPLELLEDSIARKYIDGTGFHNYGGSPELQSFVHDKYPGMDIWFTEGSGGEWIGGFRESMKEFVSRVIIGSVRNWSKGVCLWNLVLDKGNMLQKSKRPEDQNCAACYGLMMIDPSGNITRMPEYYALAHASKFVASGAKRIASSSRHDSIENVAFINPDGSKVILVINNGKTDATFRIAWNGGNVVYKLRQGDVATLTWN</sequence>
<keyword evidence="2 5" id="KW-0732">Signal</keyword>
<reference evidence="9" key="1">
    <citation type="submission" date="2018-11" db="EMBL/GenBank/DDBJ databases">
        <title>Chitinophaga lutea sp.nov., isolate from arsenic contaminated soil.</title>
        <authorList>
            <person name="Zong Y."/>
        </authorList>
    </citation>
    <scope>NUCLEOTIDE SEQUENCE [LARGE SCALE GENOMIC DNA]</scope>
    <source>
        <strain evidence="9">YLT18</strain>
    </source>
</reference>
<dbReference type="InterPro" id="IPR017853">
    <property type="entry name" value="GH"/>
</dbReference>
<dbReference type="RefSeq" id="WP_120514258.1">
    <property type="nucleotide sequence ID" value="NZ_QXZY01000001.1"/>
</dbReference>
<dbReference type="OrthoDB" id="9806701at2"/>
<dbReference type="PANTHER" id="PTHR11069">
    <property type="entry name" value="GLUCOSYLCERAMIDASE"/>
    <property type="match status" value="1"/>
</dbReference>
<dbReference type="PRINTS" id="PR00843">
    <property type="entry name" value="GLHYDRLASE30"/>
</dbReference>
<dbReference type="Pfam" id="PF02055">
    <property type="entry name" value="Glyco_hydro_30"/>
    <property type="match status" value="1"/>
</dbReference>
<dbReference type="GO" id="GO:0004348">
    <property type="term" value="F:glucosylceramidase activity"/>
    <property type="evidence" value="ECO:0007669"/>
    <property type="project" value="InterPro"/>
</dbReference>
<protein>
    <recommendedName>
        <fullName evidence="10">Glucosylceramidase</fullName>
    </recommendedName>
</protein>
<evidence type="ECO:0000259" key="6">
    <source>
        <dbReference type="Pfam" id="PF02055"/>
    </source>
</evidence>
<evidence type="ECO:0000256" key="3">
    <source>
        <dbReference type="ARBA" id="ARBA00022801"/>
    </source>
</evidence>
<dbReference type="PANTHER" id="PTHR11069:SF23">
    <property type="entry name" value="LYSOSOMAL ACID GLUCOSYLCERAMIDASE"/>
    <property type="match status" value="1"/>
</dbReference>
<organism evidence="8 9">
    <name type="scientific">Chitinophaga barathri</name>
    <dbReference type="NCBI Taxonomy" id="1647451"/>
    <lineage>
        <taxon>Bacteria</taxon>
        <taxon>Pseudomonadati</taxon>
        <taxon>Bacteroidota</taxon>
        <taxon>Chitinophagia</taxon>
        <taxon>Chitinophagales</taxon>
        <taxon>Chitinophagaceae</taxon>
        <taxon>Chitinophaga</taxon>
    </lineage>
</organism>
<dbReference type="InterPro" id="IPR013780">
    <property type="entry name" value="Glyco_hydro_b"/>
</dbReference>
<evidence type="ECO:0000259" key="7">
    <source>
        <dbReference type="Pfam" id="PF17189"/>
    </source>
</evidence>
<feature type="signal peptide" evidence="5">
    <location>
        <begin position="1"/>
        <end position="20"/>
    </location>
</feature>
<feature type="domain" description="Glycosyl hydrolase family 30 beta sandwich" evidence="7">
    <location>
        <begin position="426"/>
        <end position="478"/>
    </location>
</feature>
<dbReference type="InterPro" id="IPR033453">
    <property type="entry name" value="Glyco_hydro_30_TIM-barrel"/>
</dbReference>
<gene>
    <name evidence="8" type="ORF">EG028_01470</name>
</gene>